<dbReference type="NCBIfam" id="TIGR02985">
    <property type="entry name" value="Sig70_bacteroi1"/>
    <property type="match status" value="1"/>
</dbReference>
<dbReference type="InterPro" id="IPR013325">
    <property type="entry name" value="RNA_pol_sigma_r2"/>
</dbReference>
<evidence type="ECO:0000259" key="5">
    <source>
        <dbReference type="Pfam" id="PF04542"/>
    </source>
</evidence>
<dbReference type="Pfam" id="PF08281">
    <property type="entry name" value="Sigma70_r4_2"/>
    <property type="match status" value="1"/>
</dbReference>
<dbReference type="NCBIfam" id="TIGR02937">
    <property type="entry name" value="sigma70-ECF"/>
    <property type="match status" value="1"/>
</dbReference>
<feature type="domain" description="RNA polymerase sigma factor 70 region 4 type 2" evidence="6">
    <location>
        <begin position="130"/>
        <end position="181"/>
    </location>
</feature>
<dbReference type="PANTHER" id="PTHR43133:SF46">
    <property type="entry name" value="RNA POLYMERASE SIGMA-70 FACTOR ECF SUBFAMILY"/>
    <property type="match status" value="1"/>
</dbReference>
<sequence length="206" mass="24392">MKTYSKDSAQLFEDIKSGKAEAYEYVFKTYYPMLKAYATRYIPTEEDLNDILQDCFTKLWLNREQLKPISISSLLYTMVRNACLNFIRQQLIRNQRSIDDLPTQQESESLYSLFFHHNPEEELVYQELLDEIDQILNSLPHQSKQIFYLSRQEGLKNREIAERLNISIKTVEYHISKALTMLKAFAKKHQDLSLMLFIMALQFGIQ</sequence>
<evidence type="ECO:0000256" key="3">
    <source>
        <dbReference type="ARBA" id="ARBA00023082"/>
    </source>
</evidence>
<evidence type="ECO:0000259" key="6">
    <source>
        <dbReference type="Pfam" id="PF08281"/>
    </source>
</evidence>
<protein>
    <submittedName>
        <fullName evidence="7">RNA polymerase sigma-70 factor</fullName>
    </submittedName>
</protein>
<dbReference type="OrthoDB" id="9782991at2"/>
<evidence type="ECO:0000256" key="1">
    <source>
        <dbReference type="ARBA" id="ARBA00010641"/>
    </source>
</evidence>
<dbReference type="Gene3D" id="1.10.10.10">
    <property type="entry name" value="Winged helix-like DNA-binding domain superfamily/Winged helix DNA-binding domain"/>
    <property type="match status" value="1"/>
</dbReference>
<dbReference type="GO" id="GO:0003677">
    <property type="term" value="F:DNA binding"/>
    <property type="evidence" value="ECO:0007669"/>
    <property type="project" value="InterPro"/>
</dbReference>
<dbReference type="GO" id="GO:0016987">
    <property type="term" value="F:sigma factor activity"/>
    <property type="evidence" value="ECO:0007669"/>
    <property type="project" value="UniProtKB-KW"/>
</dbReference>
<dbReference type="AlphaFoldDB" id="A0A098YU80"/>
<gene>
    <name evidence="7" type="ORF">HMPREF9304_00325</name>
</gene>
<dbReference type="PANTHER" id="PTHR43133">
    <property type="entry name" value="RNA POLYMERASE ECF-TYPE SIGMA FACTO"/>
    <property type="match status" value="1"/>
</dbReference>
<dbReference type="RefSeq" id="WP_036925537.1">
    <property type="nucleotide sequence ID" value="NZ_JRPQ01000002.1"/>
</dbReference>
<keyword evidence="2" id="KW-0805">Transcription regulation</keyword>
<dbReference type="InterPro" id="IPR000792">
    <property type="entry name" value="Tscrpt_reg_LuxR_C"/>
</dbReference>
<dbReference type="InterPro" id="IPR014327">
    <property type="entry name" value="RNA_pol_sigma70_bacteroid"/>
</dbReference>
<reference evidence="7 8" key="1">
    <citation type="submission" date="2014-07" db="EMBL/GenBank/DDBJ databases">
        <authorList>
            <person name="McCorrison J."/>
            <person name="Sanka R."/>
            <person name="Torralba M."/>
            <person name="Gillis M."/>
            <person name="Haft D.H."/>
            <person name="Methe B."/>
            <person name="Sutton G."/>
            <person name="Nelson K.E."/>
        </authorList>
    </citation>
    <scope>NUCLEOTIDE SEQUENCE [LARGE SCALE GENOMIC DNA]</scope>
    <source>
        <strain evidence="7 8">S9-PR14</strain>
    </source>
</reference>
<dbReference type="InterPro" id="IPR013249">
    <property type="entry name" value="RNA_pol_sigma70_r4_t2"/>
</dbReference>
<feature type="domain" description="RNA polymerase sigma-70 region 2" evidence="5">
    <location>
        <begin position="27"/>
        <end position="90"/>
    </location>
</feature>
<comment type="caution">
    <text evidence="7">The sequence shown here is derived from an EMBL/GenBank/DDBJ whole genome shotgun (WGS) entry which is preliminary data.</text>
</comment>
<dbReference type="SUPFAM" id="SSF88946">
    <property type="entry name" value="Sigma2 domain of RNA polymerase sigma factors"/>
    <property type="match status" value="1"/>
</dbReference>
<dbReference type="InterPro" id="IPR036388">
    <property type="entry name" value="WH-like_DNA-bd_sf"/>
</dbReference>
<keyword evidence="3" id="KW-0731">Sigma factor</keyword>
<dbReference type="InterPro" id="IPR007627">
    <property type="entry name" value="RNA_pol_sigma70_r2"/>
</dbReference>
<comment type="similarity">
    <text evidence="1">Belongs to the sigma-70 factor family. ECF subfamily.</text>
</comment>
<dbReference type="EMBL" id="JRPQ01000002">
    <property type="protein sequence ID" value="KGI23185.1"/>
    <property type="molecule type" value="Genomic_DNA"/>
</dbReference>
<dbReference type="PRINTS" id="PR00038">
    <property type="entry name" value="HTHLUXR"/>
</dbReference>
<evidence type="ECO:0000256" key="2">
    <source>
        <dbReference type="ARBA" id="ARBA00023015"/>
    </source>
</evidence>
<dbReference type="GO" id="GO:0006352">
    <property type="term" value="P:DNA-templated transcription initiation"/>
    <property type="evidence" value="ECO:0007669"/>
    <property type="project" value="InterPro"/>
</dbReference>
<keyword evidence="4" id="KW-0804">Transcription</keyword>
<evidence type="ECO:0000256" key="4">
    <source>
        <dbReference type="ARBA" id="ARBA00023163"/>
    </source>
</evidence>
<dbReference type="InterPro" id="IPR014284">
    <property type="entry name" value="RNA_pol_sigma-70_dom"/>
</dbReference>
<dbReference type="InterPro" id="IPR039425">
    <property type="entry name" value="RNA_pol_sigma-70-like"/>
</dbReference>
<dbReference type="InterPro" id="IPR013324">
    <property type="entry name" value="RNA_pol_sigma_r3/r4-like"/>
</dbReference>
<evidence type="ECO:0000313" key="7">
    <source>
        <dbReference type="EMBL" id="KGI23185.1"/>
    </source>
</evidence>
<proteinExistence type="inferred from homology"/>
<evidence type="ECO:0000313" key="8">
    <source>
        <dbReference type="Proteomes" id="UP000029723"/>
    </source>
</evidence>
<name>A0A098YU80_9BACT</name>
<dbReference type="Proteomes" id="UP000029723">
    <property type="component" value="Unassembled WGS sequence"/>
</dbReference>
<organism evidence="7 8">
    <name type="scientific">Hoylesella timonensis S9-PR14</name>
    <dbReference type="NCBI Taxonomy" id="1401062"/>
    <lineage>
        <taxon>Bacteria</taxon>
        <taxon>Pseudomonadati</taxon>
        <taxon>Bacteroidota</taxon>
        <taxon>Bacteroidia</taxon>
        <taxon>Bacteroidales</taxon>
        <taxon>Prevotellaceae</taxon>
        <taxon>Hoylesella</taxon>
    </lineage>
</organism>
<dbReference type="Gene3D" id="1.10.1740.10">
    <property type="match status" value="1"/>
</dbReference>
<dbReference type="Pfam" id="PF04542">
    <property type="entry name" value="Sigma70_r2"/>
    <property type="match status" value="1"/>
</dbReference>
<accession>A0A098YU80</accession>
<dbReference type="SUPFAM" id="SSF88659">
    <property type="entry name" value="Sigma3 and sigma4 domains of RNA polymerase sigma factors"/>
    <property type="match status" value="1"/>
</dbReference>